<dbReference type="Gene3D" id="3.10.105.10">
    <property type="entry name" value="Dipeptide-binding Protein, Domain 3"/>
    <property type="match status" value="1"/>
</dbReference>
<dbReference type="KEGG" id="hbs:IPV69_24095"/>
<sequence>MARLLLIPAAMLVLLIGALVWSGGGTQSRADLTFINRGEIGTLDPNRMAWMQDIRVGYCIFEGLYTLDPATLNAVPGASEPAEISADKTVYTFRIRPNARWSNGDPVTTADFVFAWKRMLQEPGDYTSLLYYIKGAREYMKAFAEWGKARSEATAKADPSAAIPAEPGFAGVGIEPLDSRTLRVTLNHPVGFFLDIIAFPCCFPLHEKSMQPFIDKDVRKATGKIVYDKRFTLPPNLLTNGAYELTSWDFKRRIRLTASQYWWNKDAVKTKSIDVVSADDYLWALTIYDTGGVDWLTDMSGELAADLLKKGRKDVHVYPGFGTYFYTFNCKEKLADGRKNPFADVRVRQAFSMAVNKQVIVDNVTRLGEPITTQYIPPYAFEKYPSPKGLGYNVERAKQLMAEAGYPGGKGFPDITLLFNSEGQHGPIAQIVRRQWQEALGVDLRLESIEINTFRQRLHNKEYAVARASWYGDYNDPSTFTDKYKSESDNNDSAWINPEYDALCAKADRERDDGERLKLFAQAEKLLLEEAPILPMYHYMNVYLYRPEQVHGMMHHSRNHQVMWPIEVKR</sequence>
<protein>
    <submittedName>
        <fullName evidence="2">Peptide ABC transporter substrate-binding protein</fullName>
    </submittedName>
</protein>
<dbReference type="AlphaFoldDB" id="A0A7M2WVA8"/>
<dbReference type="CDD" id="cd08504">
    <property type="entry name" value="PBP2_OppA"/>
    <property type="match status" value="1"/>
</dbReference>
<evidence type="ECO:0000313" key="3">
    <source>
        <dbReference type="Proteomes" id="UP000593765"/>
    </source>
</evidence>
<dbReference type="GO" id="GO:0030288">
    <property type="term" value="C:outer membrane-bounded periplasmic space"/>
    <property type="evidence" value="ECO:0007669"/>
    <property type="project" value="UniProtKB-ARBA"/>
</dbReference>
<dbReference type="PIRSF" id="PIRSF002741">
    <property type="entry name" value="MppA"/>
    <property type="match status" value="1"/>
</dbReference>
<dbReference type="GO" id="GO:0043190">
    <property type="term" value="C:ATP-binding cassette (ABC) transporter complex"/>
    <property type="evidence" value="ECO:0007669"/>
    <property type="project" value="InterPro"/>
</dbReference>
<dbReference type="EMBL" id="CP063458">
    <property type="protein sequence ID" value="QOV89254.1"/>
    <property type="molecule type" value="Genomic_DNA"/>
</dbReference>
<dbReference type="InterPro" id="IPR030678">
    <property type="entry name" value="Peptide/Ni-bd"/>
</dbReference>
<dbReference type="Gene3D" id="3.40.190.10">
    <property type="entry name" value="Periplasmic binding protein-like II"/>
    <property type="match status" value="1"/>
</dbReference>
<dbReference type="Gene3D" id="3.90.76.10">
    <property type="entry name" value="Dipeptide-binding Protein, Domain 1"/>
    <property type="match status" value="1"/>
</dbReference>
<evidence type="ECO:0000313" key="2">
    <source>
        <dbReference type="EMBL" id="QOV89254.1"/>
    </source>
</evidence>
<feature type="domain" description="Solute-binding protein family 5" evidence="1">
    <location>
        <begin position="75"/>
        <end position="491"/>
    </location>
</feature>
<evidence type="ECO:0000259" key="1">
    <source>
        <dbReference type="Pfam" id="PF00496"/>
    </source>
</evidence>
<dbReference type="RefSeq" id="WP_206292283.1">
    <property type="nucleotide sequence ID" value="NZ_CP063458.1"/>
</dbReference>
<dbReference type="GO" id="GO:1904680">
    <property type="term" value="F:peptide transmembrane transporter activity"/>
    <property type="evidence" value="ECO:0007669"/>
    <property type="project" value="TreeGrafter"/>
</dbReference>
<proteinExistence type="predicted"/>
<accession>A0A7M2WVA8</accession>
<organism evidence="2 3">
    <name type="scientific">Humisphaera borealis</name>
    <dbReference type="NCBI Taxonomy" id="2807512"/>
    <lineage>
        <taxon>Bacteria</taxon>
        <taxon>Pseudomonadati</taxon>
        <taxon>Planctomycetota</taxon>
        <taxon>Phycisphaerae</taxon>
        <taxon>Tepidisphaerales</taxon>
        <taxon>Tepidisphaeraceae</taxon>
        <taxon>Humisphaera</taxon>
    </lineage>
</organism>
<reference evidence="2 3" key="1">
    <citation type="submission" date="2020-10" db="EMBL/GenBank/DDBJ databases">
        <title>Wide distribution of Phycisphaera-like planctomycetes from WD2101 soil group in peatlands and genome analysis of the first cultivated representative.</title>
        <authorList>
            <person name="Dedysh S.N."/>
            <person name="Beletsky A.V."/>
            <person name="Ivanova A."/>
            <person name="Kulichevskaya I.S."/>
            <person name="Suzina N.E."/>
            <person name="Philippov D.A."/>
            <person name="Rakitin A.L."/>
            <person name="Mardanov A.V."/>
            <person name="Ravin N.V."/>
        </authorList>
    </citation>
    <scope>NUCLEOTIDE SEQUENCE [LARGE SCALE GENOMIC DNA]</scope>
    <source>
        <strain evidence="2 3">M1803</strain>
    </source>
</reference>
<dbReference type="PANTHER" id="PTHR30290">
    <property type="entry name" value="PERIPLASMIC BINDING COMPONENT OF ABC TRANSPORTER"/>
    <property type="match status" value="1"/>
</dbReference>
<dbReference type="SUPFAM" id="SSF53850">
    <property type="entry name" value="Periplasmic binding protein-like II"/>
    <property type="match status" value="1"/>
</dbReference>
<dbReference type="InterPro" id="IPR039424">
    <property type="entry name" value="SBP_5"/>
</dbReference>
<gene>
    <name evidence="2" type="ORF">IPV69_24095</name>
</gene>
<name>A0A7M2WVA8_9BACT</name>
<keyword evidence="3" id="KW-1185">Reference proteome</keyword>
<dbReference type="GO" id="GO:0015833">
    <property type="term" value="P:peptide transport"/>
    <property type="evidence" value="ECO:0007669"/>
    <property type="project" value="TreeGrafter"/>
</dbReference>
<dbReference type="PANTHER" id="PTHR30290:SF83">
    <property type="entry name" value="ABC TRANSPORTER SUBSTRATE-BINDING PROTEIN"/>
    <property type="match status" value="1"/>
</dbReference>
<dbReference type="Pfam" id="PF00496">
    <property type="entry name" value="SBP_bac_5"/>
    <property type="match status" value="1"/>
</dbReference>
<dbReference type="Proteomes" id="UP000593765">
    <property type="component" value="Chromosome"/>
</dbReference>
<dbReference type="InterPro" id="IPR000914">
    <property type="entry name" value="SBP_5_dom"/>
</dbReference>